<dbReference type="InterPro" id="IPR036388">
    <property type="entry name" value="WH-like_DNA-bd_sf"/>
</dbReference>
<name>A0A1H8NJ00_9ACTN</name>
<dbReference type="PROSITE" id="PS50995">
    <property type="entry name" value="HTH_MARR_2"/>
    <property type="match status" value="1"/>
</dbReference>
<reference evidence="2 3" key="1">
    <citation type="submission" date="2016-10" db="EMBL/GenBank/DDBJ databases">
        <authorList>
            <person name="de Groot N.N."/>
        </authorList>
    </citation>
    <scope>NUCLEOTIDE SEQUENCE [LARGE SCALE GENOMIC DNA]</scope>
    <source>
        <strain evidence="2 3">CGMCC 4.2026</strain>
    </source>
</reference>
<protein>
    <submittedName>
        <fullName evidence="2">Transcriptional regulator, MarR family</fullName>
    </submittedName>
</protein>
<evidence type="ECO:0000313" key="3">
    <source>
        <dbReference type="Proteomes" id="UP000181951"/>
    </source>
</evidence>
<dbReference type="OrthoDB" id="122135at2"/>
<dbReference type="Pfam" id="PF12802">
    <property type="entry name" value="MarR_2"/>
    <property type="match status" value="1"/>
</dbReference>
<dbReference type="Gene3D" id="1.10.10.10">
    <property type="entry name" value="Winged helix-like DNA-binding domain superfamily/Winged helix DNA-binding domain"/>
    <property type="match status" value="1"/>
</dbReference>
<dbReference type="SUPFAM" id="SSF46785">
    <property type="entry name" value="Winged helix' DNA-binding domain"/>
    <property type="match status" value="1"/>
</dbReference>
<dbReference type="InterPro" id="IPR000835">
    <property type="entry name" value="HTH_MarR-typ"/>
</dbReference>
<dbReference type="SMART" id="SM00347">
    <property type="entry name" value="HTH_MARR"/>
    <property type="match status" value="1"/>
</dbReference>
<accession>A0A1H8NJ00</accession>
<dbReference type="GO" id="GO:0003700">
    <property type="term" value="F:DNA-binding transcription factor activity"/>
    <property type="evidence" value="ECO:0007669"/>
    <property type="project" value="InterPro"/>
</dbReference>
<dbReference type="EMBL" id="FODD01000022">
    <property type="protein sequence ID" value="SEO29418.1"/>
    <property type="molecule type" value="Genomic_DNA"/>
</dbReference>
<evidence type="ECO:0000313" key="2">
    <source>
        <dbReference type="EMBL" id="SEO29418.1"/>
    </source>
</evidence>
<dbReference type="InterPro" id="IPR039422">
    <property type="entry name" value="MarR/SlyA-like"/>
</dbReference>
<keyword evidence="3" id="KW-1185">Reference proteome</keyword>
<dbReference type="GO" id="GO:0006950">
    <property type="term" value="P:response to stress"/>
    <property type="evidence" value="ECO:0007669"/>
    <property type="project" value="TreeGrafter"/>
</dbReference>
<sequence length="158" mass="17542">MSRSGADLALLLLAGFRTLADRATAELADRGFEDVRPVHDFALRSILSGADSTSELARRLSVTRQAAAKTIAALEERRYVARQPDSDDRRRTRLRVTEHGLALLRQGEAVFDELREQWEKQSGKASVSTLEETLRSLVGDSAIRLDSPGWIARLPDVE</sequence>
<organism evidence="2 3">
    <name type="scientific">Actinacidiphila rubida</name>
    <dbReference type="NCBI Taxonomy" id="310780"/>
    <lineage>
        <taxon>Bacteria</taxon>
        <taxon>Bacillati</taxon>
        <taxon>Actinomycetota</taxon>
        <taxon>Actinomycetes</taxon>
        <taxon>Kitasatosporales</taxon>
        <taxon>Streptomycetaceae</taxon>
        <taxon>Actinacidiphila</taxon>
    </lineage>
</organism>
<dbReference type="RefSeq" id="WP_069464919.1">
    <property type="nucleotide sequence ID" value="NZ_FODD01000022.1"/>
</dbReference>
<dbReference type="AlphaFoldDB" id="A0A1H8NJ00"/>
<dbReference type="PRINTS" id="PR00598">
    <property type="entry name" value="HTHMARR"/>
</dbReference>
<dbReference type="PANTHER" id="PTHR33164:SF43">
    <property type="entry name" value="HTH-TYPE TRANSCRIPTIONAL REPRESSOR YETL"/>
    <property type="match status" value="1"/>
</dbReference>
<dbReference type="Proteomes" id="UP000181951">
    <property type="component" value="Unassembled WGS sequence"/>
</dbReference>
<feature type="domain" description="HTH marR-type" evidence="1">
    <location>
        <begin position="5"/>
        <end position="139"/>
    </location>
</feature>
<evidence type="ECO:0000259" key="1">
    <source>
        <dbReference type="PROSITE" id="PS50995"/>
    </source>
</evidence>
<gene>
    <name evidence="2" type="ORF">SAMN05216267_102282</name>
</gene>
<dbReference type="PANTHER" id="PTHR33164">
    <property type="entry name" value="TRANSCRIPTIONAL REGULATOR, MARR FAMILY"/>
    <property type="match status" value="1"/>
</dbReference>
<proteinExistence type="predicted"/>
<dbReference type="STRING" id="310780.SAMN05216267_102282"/>
<dbReference type="InterPro" id="IPR036390">
    <property type="entry name" value="WH_DNA-bd_sf"/>
</dbReference>